<evidence type="ECO:0000256" key="1">
    <source>
        <dbReference type="ARBA" id="ARBA00010641"/>
    </source>
</evidence>
<dbReference type="InterPro" id="IPR013249">
    <property type="entry name" value="RNA_pol_sigma70_r4_t2"/>
</dbReference>
<comment type="similarity">
    <text evidence="1">Belongs to the sigma-70 factor family. ECF subfamily.</text>
</comment>
<dbReference type="InterPro" id="IPR039425">
    <property type="entry name" value="RNA_pol_sigma-70-like"/>
</dbReference>
<dbReference type="PANTHER" id="PTHR43133">
    <property type="entry name" value="RNA POLYMERASE ECF-TYPE SIGMA FACTO"/>
    <property type="match status" value="1"/>
</dbReference>
<dbReference type="Pfam" id="PF12680">
    <property type="entry name" value="SnoaL_2"/>
    <property type="match status" value="1"/>
</dbReference>
<dbReference type="InterPro" id="IPR032710">
    <property type="entry name" value="NTF2-like_dom_sf"/>
</dbReference>
<dbReference type="GO" id="GO:0016987">
    <property type="term" value="F:sigma factor activity"/>
    <property type="evidence" value="ECO:0007669"/>
    <property type="project" value="UniProtKB-KW"/>
</dbReference>
<evidence type="ECO:0000259" key="8">
    <source>
        <dbReference type="Pfam" id="PF12680"/>
    </source>
</evidence>
<feature type="domain" description="RNA polymerase sigma factor 70 region 4 type 2" evidence="7">
    <location>
        <begin position="138"/>
        <end position="190"/>
    </location>
</feature>
<dbReference type="SUPFAM" id="SSF88659">
    <property type="entry name" value="Sigma3 and sigma4 domains of RNA polymerase sigma factors"/>
    <property type="match status" value="1"/>
</dbReference>
<dbReference type="InterPro" id="IPR036388">
    <property type="entry name" value="WH-like_DNA-bd_sf"/>
</dbReference>
<dbReference type="NCBIfam" id="TIGR02960">
    <property type="entry name" value="SigX5"/>
    <property type="match status" value="1"/>
</dbReference>
<evidence type="ECO:0000313" key="9">
    <source>
        <dbReference type="EMBL" id="SHF90478.1"/>
    </source>
</evidence>
<dbReference type="AlphaFoldDB" id="A0A1M5FG65"/>
<keyword evidence="10" id="KW-1185">Reference proteome</keyword>
<dbReference type="InterPro" id="IPR014305">
    <property type="entry name" value="RNA_pol_sigma-G_actinobac"/>
</dbReference>
<evidence type="ECO:0000256" key="4">
    <source>
        <dbReference type="ARBA" id="ARBA00023082"/>
    </source>
</evidence>
<feature type="domain" description="RNA polymerase sigma-70 region 2" evidence="6">
    <location>
        <begin position="18"/>
        <end position="83"/>
    </location>
</feature>
<dbReference type="EMBL" id="FQVX01000001">
    <property type="protein sequence ID" value="SHF90478.1"/>
    <property type="molecule type" value="Genomic_DNA"/>
</dbReference>
<feature type="domain" description="SnoaL-like" evidence="8">
    <location>
        <begin position="211"/>
        <end position="305"/>
    </location>
</feature>
<dbReference type="InterPro" id="IPR013325">
    <property type="entry name" value="RNA_pol_sigma_r2"/>
</dbReference>
<evidence type="ECO:0000259" key="6">
    <source>
        <dbReference type="Pfam" id="PF04542"/>
    </source>
</evidence>
<organism evidence="9 10">
    <name type="scientific">Geodermatophilus nigrescens</name>
    <dbReference type="NCBI Taxonomy" id="1070870"/>
    <lineage>
        <taxon>Bacteria</taxon>
        <taxon>Bacillati</taxon>
        <taxon>Actinomycetota</taxon>
        <taxon>Actinomycetes</taxon>
        <taxon>Geodermatophilales</taxon>
        <taxon>Geodermatophilaceae</taxon>
        <taxon>Geodermatophilus</taxon>
    </lineage>
</organism>
<comment type="subunit">
    <text evidence="2">Interacts transiently with the RNA polymerase catalytic core formed by RpoA, RpoB, RpoC and RpoZ (2 alpha, 1 beta, 1 beta' and 1 omega subunit) to form the RNA polymerase holoenzyme that can initiate transcription.</text>
</comment>
<dbReference type="InterPro" id="IPR013324">
    <property type="entry name" value="RNA_pol_sigma_r3/r4-like"/>
</dbReference>
<dbReference type="InterPro" id="IPR007627">
    <property type="entry name" value="RNA_pol_sigma70_r2"/>
</dbReference>
<dbReference type="Gene3D" id="1.10.10.10">
    <property type="entry name" value="Winged helix-like DNA-binding domain superfamily/Winged helix DNA-binding domain"/>
    <property type="match status" value="1"/>
</dbReference>
<evidence type="ECO:0000256" key="3">
    <source>
        <dbReference type="ARBA" id="ARBA00023015"/>
    </source>
</evidence>
<evidence type="ECO:0000259" key="7">
    <source>
        <dbReference type="Pfam" id="PF08281"/>
    </source>
</evidence>
<dbReference type="PANTHER" id="PTHR43133:SF65">
    <property type="entry name" value="ECF RNA POLYMERASE SIGMA FACTOR SIGG"/>
    <property type="match status" value="1"/>
</dbReference>
<dbReference type="GO" id="GO:0006352">
    <property type="term" value="P:DNA-templated transcription initiation"/>
    <property type="evidence" value="ECO:0007669"/>
    <property type="project" value="InterPro"/>
</dbReference>
<dbReference type="NCBIfam" id="TIGR02937">
    <property type="entry name" value="sigma70-ECF"/>
    <property type="match status" value="1"/>
</dbReference>
<keyword evidence="4" id="KW-0731">Sigma factor</keyword>
<accession>A0A1M5FG65</accession>
<dbReference type="STRING" id="1070870.SAMN05444351_1225"/>
<name>A0A1M5FG65_9ACTN</name>
<evidence type="ECO:0000256" key="2">
    <source>
        <dbReference type="ARBA" id="ARBA00011344"/>
    </source>
</evidence>
<keyword evidence="3" id="KW-0805">Transcription regulation</keyword>
<dbReference type="OrthoDB" id="7376212at2"/>
<evidence type="ECO:0000313" key="10">
    <source>
        <dbReference type="Proteomes" id="UP000184471"/>
    </source>
</evidence>
<dbReference type="CDD" id="cd06171">
    <property type="entry name" value="Sigma70_r4"/>
    <property type="match status" value="1"/>
</dbReference>
<sequence>MTSVLRGVSGELDPRLLEHRRELTGYCYRMLGSSFDADDAVQETMVRAWKSLGDFEGRSSLRSWLYRIATNVCLDQLSGRQRRALPMDLSGQSWSPVEASLAAKRPAEAWVEPVLDRQVLPEDGDPAERAVARESVRLAFVAALQHLPPRQRVVLLLRDVLRWRADEVAELLDSTVASVNSALQRARATLAAVGGDPEERPLDADHRELLTRYLDAFERYDIDAFVKLLHEDATQHMPPFEMWLGSAADIGTWMLGPGSGCRNSRLMLTEANGSPAVAQWRPTDDGGHVPWALHVLEIEDGRIRHITSFLDLDNDLFARLGLPVAAPEGVAVP</sequence>
<proteinExistence type="inferred from homology"/>
<keyword evidence="5" id="KW-0804">Transcription</keyword>
<dbReference type="SUPFAM" id="SSF54427">
    <property type="entry name" value="NTF2-like"/>
    <property type="match status" value="1"/>
</dbReference>
<dbReference type="Pfam" id="PF04542">
    <property type="entry name" value="Sigma70_r2"/>
    <property type="match status" value="1"/>
</dbReference>
<dbReference type="GO" id="GO:0003677">
    <property type="term" value="F:DNA binding"/>
    <property type="evidence" value="ECO:0007669"/>
    <property type="project" value="InterPro"/>
</dbReference>
<dbReference type="InterPro" id="IPR037401">
    <property type="entry name" value="SnoaL-like"/>
</dbReference>
<gene>
    <name evidence="9" type="ORF">SAMN05444351_1225</name>
</gene>
<dbReference type="Gene3D" id="3.10.450.50">
    <property type="match status" value="1"/>
</dbReference>
<reference evidence="9 10" key="1">
    <citation type="submission" date="2016-11" db="EMBL/GenBank/DDBJ databases">
        <authorList>
            <person name="Jaros S."/>
            <person name="Januszkiewicz K."/>
            <person name="Wedrychowicz H."/>
        </authorList>
    </citation>
    <scope>NUCLEOTIDE SEQUENCE [LARGE SCALE GENOMIC DNA]</scope>
    <source>
        <strain evidence="9 10">DSM 45408</strain>
    </source>
</reference>
<dbReference type="NCBIfam" id="NF006089">
    <property type="entry name" value="PRK08241.1"/>
    <property type="match status" value="1"/>
</dbReference>
<dbReference type="SUPFAM" id="SSF88946">
    <property type="entry name" value="Sigma2 domain of RNA polymerase sigma factors"/>
    <property type="match status" value="1"/>
</dbReference>
<dbReference type="InterPro" id="IPR014284">
    <property type="entry name" value="RNA_pol_sigma-70_dom"/>
</dbReference>
<dbReference type="Proteomes" id="UP000184471">
    <property type="component" value="Unassembled WGS sequence"/>
</dbReference>
<protein>
    <submittedName>
        <fullName evidence="9">RNA polymerase sigma-70 factor, ECF subfamily</fullName>
    </submittedName>
</protein>
<evidence type="ECO:0000256" key="5">
    <source>
        <dbReference type="ARBA" id="ARBA00023163"/>
    </source>
</evidence>
<dbReference type="RefSeq" id="WP_083628332.1">
    <property type="nucleotide sequence ID" value="NZ_FQVX01000001.1"/>
</dbReference>
<dbReference type="Pfam" id="PF08281">
    <property type="entry name" value="Sigma70_r4_2"/>
    <property type="match status" value="1"/>
</dbReference>
<dbReference type="Gene3D" id="1.10.1740.10">
    <property type="match status" value="1"/>
</dbReference>